<evidence type="ECO:0000256" key="2">
    <source>
        <dbReference type="SAM" id="Phobius"/>
    </source>
</evidence>
<feature type="transmembrane region" description="Helical" evidence="2">
    <location>
        <begin position="16"/>
        <end position="36"/>
    </location>
</feature>
<sequence length="186" mass="19151">MESVTATRRVRRTVRVAVALVLGQALLCALVGYLTLGRSGAQPRADQLAEPPLAPPVTATRSFEPPSSAAPSSRAATATGKPKRRNTAGSGRSRTAPPPAPPGLATRSPMTLLGPSPSARPPGPTPGSGNPFLPPRPPTVPPGGPVQRPVTVGDLCVPAGAFGFTSDDTLVRCLRTARHAPRWKIV</sequence>
<keyword evidence="2" id="KW-0472">Membrane</keyword>
<dbReference type="Proteomes" id="UP000598174">
    <property type="component" value="Unassembled WGS sequence"/>
</dbReference>
<protein>
    <submittedName>
        <fullName evidence="3">Uncharacterized protein</fullName>
    </submittedName>
</protein>
<feature type="compositionally biased region" description="Pro residues" evidence="1">
    <location>
        <begin position="132"/>
        <end position="144"/>
    </location>
</feature>
<evidence type="ECO:0000313" key="3">
    <source>
        <dbReference type="EMBL" id="GIE08986.1"/>
    </source>
</evidence>
<accession>A0A919M730</accession>
<evidence type="ECO:0000313" key="4">
    <source>
        <dbReference type="Proteomes" id="UP000598174"/>
    </source>
</evidence>
<gene>
    <name evidence="3" type="ORF">Afe05nite_08260</name>
</gene>
<dbReference type="EMBL" id="BOMM01000003">
    <property type="protein sequence ID" value="GIE08986.1"/>
    <property type="molecule type" value="Genomic_DNA"/>
</dbReference>
<feature type="compositionally biased region" description="Low complexity" evidence="1">
    <location>
        <begin position="65"/>
        <end position="76"/>
    </location>
</feature>
<feature type="compositionally biased region" description="Low complexity" evidence="1">
    <location>
        <begin position="103"/>
        <end position="117"/>
    </location>
</feature>
<keyword evidence="2" id="KW-0812">Transmembrane</keyword>
<name>A0A919M730_9ACTN</name>
<keyword evidence="2" id="KW-1133">Transmembrane helix</keyword>
<proteinExistence type="predicted"/>
<dbReference type="AlphaFoldDB" id="A0A919M730"/>
<reference evidence="3" key="1">
    <citation type="submission" date="2021-01" db="EMBL/GenBank/DDBJ databases">
        <title>Whole genome shotgun sequence of Actinoplanes ferrugineus NBRC 15555.</title>
        <authorList>
            <person name="Komaki H."/>
            <person name="Tamura T."/>
        </authorList>
    </citation>
    <scope>NUCLEOTIDE SEQUENCE</scope>
    <source>
        <strain evidence="3">NBRC 15555</strain>
    </source>
</reference>
<keyword evidence="4" id="KW-1185">Reference proteome</keyword>
<evidence type="ECO:0000256" key="1">
    <source>
        <dbReference type="SAM" id="MobiDB-lite"/>
    </source>
</evidence>
<feature type="region of interest" description="Disordered" evidence="1">
    <location>
        <begin position="45"/>
        <end position="146"/>
    </location>
</feature>
<organism evidence="3 4">
    <name type="scientific">Paractinoplanes ferrugineus</name>
    <dbReference type="NCBI Taxonomy" id="113564"/>
    <lineage>
        <taxon>Bacteria</taxon>
        <taxon>Bacillati</taxon>
        <taxon>Actinomycetota</taxon>
        <taxon>Actinomycetes</taxon>
        <taxon>Micromonosporales</taxon>
        <taxon>Micromonosporaceae</taxon>
        <taxon>Paractinoplanes</taxon>
    </lineage>
</organism>
<comment type="caution">
    <text evidence="3">The sequence shown here is derived from an EMBL/GenBank/DDBJ whole genome shotgun (WGS) entry which is preliminary data.</text>
</comment>